<evidence type="ECO:0000313" key="4">
    <source>
        <dbReference type="EMBL" id="AVZ74118.1"/>
    </source>
</evidence>
<protein>
    <submittedName>
        <fullName evidence="4">Uncharacterized protein</fullName>
    </submittedName>
</protein>
<feature type="transmembrane region" description="Helical" evidence="2">
    <location>
        <begin position="399"/>
        <end position="421"/>
    </location>
</feature>
<evidence type="ECO:0000256" key="2">
    <source>
        <dbReference type="SAM" id="Phobius"/>
    </source>
</evidence>
<organism evidence="4 5">
    <name type="scientific">Streptomyces lunaelactis</name>
    <dbReference type="NCBI Taxonomy" id="1535768"/>
    <lineage>
        <taxon>Bacteria</taxon>
        <taxon>Bacillati</taxon>
        <taxon>Actinomycetota</taxon>
        <taxon>Actinomycetes</taxon>
        <taxon>Kitasatosporales</taxon>
        <taxon>Streptomycetaceae</taxon>
        <taxon>Streptomyces</taxon>
    </lineage>
</organism>
<dbReference type="Proteomes" id="UP000244201">
    <property type="component" value="Chromosome"/>
</dbReference>
<accession>A0A2R4T4R8</accession>
<keyword evidence="2" id="KW-0812">Transmembrane</keyword>
<feature type="region of interest" description="Disordered" evidence="1">
    <location>
        <begin position="184"/>
        <end position="219"/>
    </location>
</feature>
<gene>
    <name evidence="4" type="ORF">SLUN_20070</name>
</gene>
<dbReference type="KEGG" id="slk:SLUN_20070"/>
<feature type="signal peptide" evidence="3">
    <location>
        <begin position="1"/>
        <end position="30"/>
    </location>
</feature>
<name>A0A2R4T4R8_9ACTN</name>
<keyword evidence="3" id="KW-0732">Signal</keyword>
<dbReference type="GeneID" id="55657553"/>
<evidence type="ECO:0000313" key="5">
    <source>
        <dbReference type="Proteomes" id="UP000244201"/>
    </source>
</evidence>
<keyword evidence="2" id="KW-0472">Membrane</keyword>
<reference evidence="4 5" key="1">
    <citation type="submission" date="2018-01" db="EMBL/GenBank/DDBJ databases">
        <title>Complete genome sequence of Streptomyces lunaelactis MM109T, a Ferroverdin A producer isolated from cave moonmilk deposits.</title>
        <authorList>
            <person name="Naome A."/>
            <person name="Martinet L."/>
            <person name="Maciejewska M."/>
            <person name="Anderssen S."/>
            <person name="Adam D."/>
            <person name="Tenconi E."/>
            <person name="Deflandre B."/>
            <person name="Arguelles-Arias A."/>
            <person name="Calusinska M."/>
            <person name="Copieters W."/>
            <person name="Karim L."/>
            <person name="Hanikenne M."/>
            <person name="Baurain D."/>
            <person name="van Wezel G."/>
            <person name="Smargiasso N."/>
            <person name="de Pauw E."/>
            <person name="Delfosse P."/>
            <person name="Rigali S."/>
        </authorList>
    </citation>
    <scope>NUCLEOTIDE SEQUENCE [LARGE SCALE GENOMIC DNA]</scope>
    <source>
        <strain evidence="4 5">MM109</strain>
    </source>
</reference>
<feature type="compositionally biased region" description="Low complexity" evidence="1">
    <location>
        <begin position="430"/>
        <end position="476"/>
    </location>
</feature>
<dbReference type="OrthoDB" id="4333421at2"/>
<feature type="region of interest" description="Disordered" evidence="1">
    <location>
        <begin position="430"/>
        <end position="484"/>
    </location>
</feature>
<sequence>MKRQRGRGRVTLACVAAMCAVAALPGRAWAAGEPNPYDFDSAAKPVQGSAVNSDGPSLTAGSTYKDKIKPGEKRYYRLDLDAKTNAYISAVAVPKPATKVGFADKLSVSVEDREGIKCGDNDAQFSSATYARPVAAYADRTIVKDRNSCQEAGAYYVLLERTAEATSTPEAWDVEIRFASEPGLKAAGPTAPRENWPSASPAAPDGGPEKRPGGTSFFDATSLRQGEWQDGITPGQTLFYRVPVNWGQQIFASADLGTSTASEDAAGVGNALVLSLHNPARGYVADESSMYYDGKQKSVALDPLPPVAYENRYASSSATSAMRFAGWYYLSVTLNPKIAEEYGNKALPLTLRVNVEGEAKSAPSYAGPAGDFEVTQDDQEAADSGKSAPEVAQSGTMKLVAAAGIGAGTVLVLGLGVWMLLARRRAAPVQGPAPAVGPFPVQDQAPGHVHGQASGHAQGQPQGQAHGQAHGQTPPGQYGPPPAW</sequence>
<evidence type="ECO:0000256" key="1">
    <source>
        <dbReference type="SAM" id="MobiDB-lite"/>
    </source>
</evidence>
<dbReference type="EMBL" id="CP026304">
    <property type="protein sequence ID" value="AVZ74118.1"/>
    <property type="molecule type" value="Genomic_DNA"/>
</dbReference>
<keyword evidence="5" id="KW-1185">Reference proteome</keyword>
<dbReference type="RefSeq" id="WP_108150276.1">
    <property type="nucleotide sequence ID" value="NZ_CP026304.1"/>
</dbReference>
<dbReference type="AlphaFoldDB" id="A0A2R4T4R8"/>
<evidence type="ECO:0000256" key="3">
    <source>
        <dbReference type="SAM" id="SignalP"/>
    </source>
</evidence>
<keyword evidence="2" id="KW-1133">Transmembrane helix</keyword>
<feature type="chain" id="PRO_5015334048" evidence="3">
    <location>
        <begin position="31"/>
        <end position="484"/>
    </location>
</feature>
<proteinExistence type="predicted"/>